<name>A0AAX6N7W3_PRIAR</name>
<keyword evidence="1" id="KW-1133">Transmembrane helix</keyword>
<gene>
    <name evidence="2" type="ORF">O0Q50_12410</name>
</gene>
<sequence>MKNKDFLLSIVFNVFLAYLWIFLIYLIFDFVQLKENALLLGLTLASIGTLLFAEVIRRVNPFVTYKITHPVKIAGFISFGLIASANLYWISF</sequence>
<reference evidence="2" key="1">
    <citation type="journal article" date="2022" name="J Environ Chem Eng">
        <title>Biodegradation of petroleum oil using a constructed nonpathogenic and heavy metal-tolerant bacterial consortium isolated from marine sponges.</title>
        <authorList>
            <person name="Dechsakulwatana C."/>
            <person name="Rungsihiranrut A."/>
            <person name="Muangchinda C."/>
            <person name="Ningthoujam R."/>
            <person name="Klankeo P."/>
            <person name="Pinyakong O."/>
        </authorList>
    </citation>
    <scope>NUCLEOTIDE SEQUENCE</scope>
    <source>
        <strain evidence="2">TL01-2</strain>
    </source>
</reference>
<feature type="transmembrane region" description="Helical" evidence="1">
    <location>
        <begin position="6"/>
        <end position="28"/>
    </location>
</feature>
<organism evidence="2 3">
    <name type="scientific">Priestia aryabhattai</name>
    <name type="common">Bacillus aryabhattai</name>
    <dbReference type="NCBI Taxonomy" id="412384"/>
    <lineage>
        <taxon>Bacteria</taxon>
        <taxon>Bacillati</taxon>
        <taxon>Bacillota</taxon>
        <taxon>Bacilli</taxon>
        <taxon>Bacillales</taxon>
        <taxon>Bacillaceae</taxon>
        <taxon>Priestia</taxon>
    </lineage>
</organism>
<evidence type="ECO:0000256" key="1">
    <source>
        <dbReference type="SAM" id="Phobius"/>
    </source>
</evidence>
<proteinExistence type="predicted"/>
<feature type="transmembrane region" description="Helical" evidence="1">
    <location>
        <begin position="73"/>
        <end position="90"/>
    </location>
</feature>
<dbReference type="Proteomes" id="UP001269400">
    <property type="component" value="Unassembled WGS sequence"/>
</dbReference>
<comment type="caution">
    <text evidence="2">The sequence shown here is derived from an EMBL/GenBank/DDBJ whole genome shotgun (WGS) entry which is preliminary data.</text>
</comment>
<feature type="transmembrane region" description="Helical" evidence="1">
    <location>
        <begin position="37"/>
        <end position="53"/>
    </location>
</feature>
<dbReference type="AlphaFoldDB" id="A0AAX6N7W3"/>
<dbReference type="EMBL" id="JAPTGD010000001">
    <property type="protein sequence ID" value="MDU9691972.1"/>
    <property type="molecule type" value="Genomic_DNA"/>
</dbReference>
<keyword evidence="1" id="KW-0472">Membrane</keyword>
<evidence type="ECO:0000313" key="2">
    <source>
        <dbReference type="EMBL" id="MDU9691972.1"/>
    </source>
</evidence>
<protein>
    <submittedName>
        <fullName evidence="2">Uncharacterized protein</fullName>
    </submittedName>
</protein>
<keyword evidence="1" id="KW-0812">Transmembrane</keyword>
<reference evidence="2" key="2">
    <citation type="submission" date="2022-12" db="EMBL/GenBank/DDBJ databases">
        <authorList>
            <person name="Dechsakulwatana C."/>
            <person name="Rungsihiranrut A."/>
            <person name="Muangchinda C."/>
            <person name="Ningthoujam R."/>
            <person name="Klankeo P."/>
            <person name="Pinyakong O."/>
        </authorList>
    </citation>
    <scope>NUCLEOTIDE SEQUENCE</scope>
    <source>
        <strain evidence="2">TL01-2</strain>
    </source>
</reference>
<dbReference type="RefSeq" id="WP_182421203.1">
    <property type="nucleotide sequence ID" value="NZ_JAPTGD010000001.1"/>
</dbReference>
<evidence type="ECO:0000313" key="3">
    <source>
        <dbReference type="Proteomes" id="UP001269400"/>
    </source>
</evidence>
<accession>A0AAX6N7W3</accession>